<dbReference type="PANTHER" id="PTHR22904">
    <property type="entry name" value="TPR REPEAT CONTAINING PROTEIN"/>
    <property type="match status" value="1"/>
</dbReference>
<name>K1QQV9_MAGGI</name>
<dbReference type="SUPFAM" id="SSF48403">
    <property type="entry name" value="Ankyrin repeat"/>
    <property type="match status" value="1"/>
</dbReference>
<keyword evidence="1" id="KW-0677">Repeat</keyword>
<keyword evidence="2" id="KW-0802">TPR repeat</keyword>
<dbReference type="InParanoid" id="K1QQV9"/>
<protein>
    <submittedName>
        <fullName evidence="4">Heat shock protein STI</fullName>
    </submittedName>
</protein>
<dbReference type="Gene3D" id="1.25.40.20">
    <property type="entry name" value="Ankyrin repeat-containing domain"/>
    <property type="match status" value="1"/>
</dbReference>
<dbReference type="PROSITE" id="PS50088">
    <property type="entry name" value="ANK_REPEAT"/>
    <property type="match status" value="1"/>
</dbReference>
<reference evidence="4" key="1">
    <citation type="journal article" date="2012" name="Nature">
        <title>The oyster genome reveals stress adaptation and complexity of shell formation.</title>
        <authorList>
            <person name="Zhang G."/>
            <person name="Fang X."/>
            <person name="Guo X."/>
            <person name="Li L."/>
            <person name="Luo R."/>
            <person name="Xu F."/>
            <person name="Yang P."/>
            <person name="Zhang L."/>
            <person name="Wang X."/>
            <person name="Qi H."/>
            <person name="Xiong Z."/>
            <person name="Que H."/>
            <person name="Xie Y."/>
            <person name="Holland P.W."/>
            <person name="Paps J."/>
            <person name="Zhu Y."/>
            <person name="Wu F."/>
            <person name="Chen Y."/>
            <person name="Wang J."/>
            <person name="Peng C."/>
            <person name="Meng J."/>
            <person name="Yang L."/>
            <person name="Liu J."/>
            <person name="Wen B."/>
            <person name="Zhang N."/>
            <person name="Huang Z."/>
            <person name="Zhu Q."/>
            <person name="Feng Y."/>
            <person name="Mount A."/>
            <person name="Hedgecock D."/>
            <person name="Xu Z."/>
            <person name="Liu Y."/>
            <person name="Domazet-Loso T."/>
            <person name="Du Y."/>
            <person name="Sun X."/>
            <person name="Zhang S."/>
            <person name="Liu B."/>
            <person name="Cheng P."/>
            <person name="Jiang X."/>
            <person name="Li J."/>
            <person name="Fan D."/>
            <person name="Wang W."/>
            <person name="Fu W."/>
            <person name="Wang T."/>
            <person name="Wang B."/>
            <person name="Zhang J."/>
            <person name="Peng Z."/>
            <person name="Li Y."/>
            <person name="Li N."/>
            <person name="Wang J."/>
            <person name="Chen M."/>
            <person name="He Y."/>
            <person name="Tan F."/>
            <person name="Song X."/>
            <person name="Zheng Q."/>
            <person name="Huang R."/>
            <person name="Yang H."/>
            <person name="Du X."/>
            <person name="Chen L."/>
            <person name="Yang M."/>
            <person name="Gaffney P.M."/>
            <person name="Wang S."/>
            <person name="Luo L."/>
            <person name="She Z."/>
            <person name="Ming Y."/>
            <person name="Huang W."/>
            <person name="Zhang S."/>
            <person name="Huang B."/>
            <person name="Zhang Y."/>
            <person name="Qu T."/>
            <person name="Ni P."/>
            <person name="Miao G."/>
            <person name="Wang J."/>
            <person name="Wang Q."/>
            <person name="Steinberg C.E."/>
            <person name="Wang H."/>
            <person name="Li N."/>
            <person name="Qian L."/>
            <person name="Zhang G."/>
            <person name="Li Y."/>
            <person name="Yang H."/>
            <person name="Liu X."/>
            <person name="Wang J."/>
            <person name="Yin Y."/>
            <person name="Wang J."/>
        </authorList>
    </citation>
    <scope>NUCLEOTIDE SEQUENCE [LARGE SCALE GENOMIC DNA]</scope>
    <source>
        <strain evidence="4">05x7-T-G4-1.051#20</strain>
    </source>
</reference>
<dbReference type="InterPro" id="IPR019734">
    <property type="entry name" value="TPR_rpt"/>
</dbReference>
<evidence type="ECO:0000256" key="3">
    <source>
        <dbReference type="SAM" id="MobiDB-lite"/>
    </source>
</evidence>
<dbReference type="Gene3D" id="1.25.40.10">
    <property type="entry name" value="Tetratricopeptide repeat domain"/>
    <property type="match status" value="3"/>
</dbReference>
<proteinExistence type="predicted"/>
<dbReference type="InterPro" id="IPR036770">
    <property type="entry name" value="Ankyrin_rpt-contain_sf"/>
</dbReference>
<feature type="compositionally biased region" description="Polar residues" evidence="3">
    <location>
        <begin position="753"/>
        <end position="767"/>
    </location>
</feature>
<dbReference type="AlphaFoldDB" id="K1QQV9"/>
<dbReference type="HOGENOM" id="CLU_270773_0_0_1"/>
<dbReference type="SMART" id="SM00028">
    <property type="entry name" value="TPR"/>
    <property type="match status" value="7"/>
</dbReference>
<evidence type="ECO:0000256" key="1">
    <source>
        <dbReference type="ARBA" id="ARBA00022737"/>
    </source>
</evidence>
<dbReference type="SUPFAM" id="SSF48452">
    <property type="entry name" value="TPR-like"/>
    <property type="match status" value="1"/>
</dbReference>
<feature type="region of interest" description="Disordered" evidence="3">
    <location>
        <begin position="740"/>
        <end position="785"/>
    </location>
</feature>
<sequence length="1201" mass="135090">MQTQVFHHKKQTAQQALNGNRLQQALELYTEALQIAQSLPHLFPEIPKILSNRSLVYYRQRKFKPALDDANLSINLDPLWIKGLPSMSAFGLLGVSFGSALADPKQTLSRQRKQILVVLSVFRQGYWRAAQAHKELRQVDFTLSAIINGYNVAVSQEQEEEIISFLVEIVSIIITLRYDPQNILENSEIHPSSIQTQRKLLQRLASNNCWEGVSLLVMGVHAGPPSTLDASAASCPVDNLSVGNLLKNITIPELKRFGVELAVCLLKSGASYEDIEQKMEKPVIHVGLKVALDTGNISLIKLMFSQYLKTPETKDALYREGRTAFHVLVHSGKINDSIGETLLRLLINNGCQSSIPDRNGKLAIDYLTPNDLGFSILSTTTKVAGSHVKVKVIEMKEKGNAAFKNREYEEALIFYNRAISMLKGYENLTREAATVLTNRSIVHSNLHSVTEALEDAEEAVRCDPTWMKAHWRRGLILRQKKLFRESFSAFLEGYRKGDGTVSEKLNILVEAVASFSNITEKQELEASYKGLCKVSSEVWLEVLTRLSARGEWAAIRYLVLGIDFQYINGEVTPSGLARDADLQGITYSSLFQYLESHEDPTSLSGWISPLVLFLITQRGGLVTLLRFRASEEDTPFSAAVRFCALTGDIALLQNMPGKQRPEMSEFVDGRGDSPFHTLFKMSRCPQGKLLATIVRLLLQKGVSPTVRDQSQLLPIDYVNPSNNKEVYGILKKYTQPTKNVKPIEKAKEKLPEKSQTSKTIAKPSSSESKPERAKKPPLTKTNPKVQELKSAANEMFKNGAIPTALDMYTNLLEYIFEKCQGEVDNHEIAVIYGNQAECLLKMGLYQEAFNAAIESVSYDGHWFKSHLRVGKVQAAMGRFEGALQAFGNACQELEDSPENFNIRLEILAELASSVPKEKINGQMMLLDLRGCNKQAWAVTACNLIARGQWDSARFAYFQHSRRPAHRGVDDINEVKVNFQPLCDLQRIVREKWVMDLIMFLIYRGADYHTISLERGDTYFHAVSHLRVGKVQAAMGRFEGALQAFGNACQELEDSPENFNIRLEILAELASSVPKEKINGQMMLLDLRGCNKQAWAVTACNLIARGQWDSARFAYFQHSRRPAHRDVDDINEVKVNFQPLCDLQWIVREKWVMDLIMFLIYRGADYHTISLERGDTYFHAVVRMTLVTTGPSEMVTISMLCS</sequence>
<dbReference type="InterPro" id="IPR002110">
    <property type="entry name" value="Ankyrin_rpt"/>
</dbReference>
<dbReference type="PANTHER" id="PTHR22904:SF523">
    <property type="entry name" value="STRESS-INDUCED-PHOSPHOPROTEIN 1"/>
    <property type="match status" value="1"/>
</dbReference>
<accession>K1QQV9</accession>
<dbReference type="InterPro" id="IPR011990">
    <property type="entry name" value="TPR-like_helical_dom_sf"/>
</dbReference>
<evidence type="ECO:0000256" key="2">
    <source>
        <dbReference type="ARBA" id="ARBA00022803"/>
    </source>
</evidence>
<dbReference type="EMBL" id="JH816492">
    <property type="protein sequence ID" value="EKC23896.1"/>
    <property type="molecule type" value="Genomic_DNA"/>
</dbReference>
<keyword evidence="4" id="KW-0346">Stress response</keyword>
<feature type="compositionally biased region" description="Basic and acidic residues" evidence="3">
    <location>
        <begin position="741"/>
        <end position="752"/>
    </location>
</feature>
<organism evidence="4">
    <name type="scientific">Magallana gigas</name>
    <name type="common">Pacific oyster</name>
    <name type="synonym">Crassostrea gigas</name>
    <dbReference type="NCBI Taxonomy" id="29159"/>
    <lineage>
        <taxon>Eukaryota</taxon>
        <taxon>Metazoa</taxon>
        <taxon>Spiralia</taxon>
        <taxon>Lophotrochozoa</taxon>
        <taxon>Mollusca</taxon>
        <taxon>Bivalvia</taxon>
        <taxon>Autobranchia</taxon>
        <taxon>Pteriomorphia</taxon>
        <taxon>Ostreida</taxon>
        <taxon>Ostreoidea</taxon>
        <taxon>Ostreidae</taxon>
        <taxon>Magallana</taxon>
    </lineage>
</organism>
<dbReference type="GO" id="GO:0051879">
    <property type="term" value="F:Hsp90 protein binding"/>
    <property type="evidence" value="ECO:0007669"/>
    <property type="project" value="TreeGrafter"/>
</dbReference>
<evidence type="ECO:0000313" key="4">
    <source>
        <dbReference type="EMBL" id="EKC23896.1"/>
    </source>
</evidence>
<gene>
    <name evidence="4" type="ORF">CGI_10009891</name>
</gene>